<feature type="region of interest" description="Disordered" evidence="5">
    <location>
        <begin position="317"/>
        <end position="470"/>
    </location>
</feature>
<feature type="compositionally biased region" description="Low complexity" evidence="5">
    <location>
        <begin position="1077"/>
        <end position="1089"/>
    </location>
</feature>
<feature type="compositionally biased region" description="Polar residues" evidence="5">
    <location>
        <begin position="785"/>
        <end position="794"/>
    </location>
</feature>
<feature type="compositionally biased region" description="Basic and acidic residues" evidence="5">
    <location>
        <begin position="366"/>
        <end position="379"/>
    </location>
</feature>
<dbReference type="GO" id="GO:0003779">
    <property type="term" value="F:actin binding"/>
    <property type="evidence" value="ECO:0007669"/>
    <property type="project" value="UniProtKB-KW"/>
</dbReference>
<feature type="region of interest" description="Disordered" evidence="5">
    <location>
        <begin position="848"/>
        <end position="994"/>
    </location>
</feature>
<dbReference type="RefSeq" id="XP_031441817.2">
    <property type="nucleotide sequence ID" value="XM_031585957.2"/>
</dbReference>
<feature type="region of interest" description="Disordered" evidence="5">
    <location>
        <begin position="1187"/>
        <end position="1389"/>
    </location>
</feature>
<keyword evidence="3" id="KW-0597">Phosphoprotein</keyword>
<feature type="compositionally biased region" description="Basic and acidic residues" evidence="5">
    <location>
        <begin position="665"/>
        <end position="679"/>
    </location>
</feature>
<protein>
    <submittedName>
        <fullName evidence="9">Zinc finger CCCH domain-containing protein 13</fullName>
    </submittedName>
</protein>
<keyword evidence="8" id="KW-1185">Reference proteome</keyword>
<dbReference type="KEGG" id="char:105903630"/>
<feature type="compositionally biased region" description="Polar residues" evidence="5">
    <location>
        <begin position="1250"/>
        <end position="1262"/>
    </location>
</feature>
<evidence type="ECO:0000256" key="1">
    <source>
        <dbReference type="ARBA" id="ARBA00004496"/>
    </source>
</evidence>
<feature type="domain" description="Phostensin/Taperin PP1-binding" evidence="6">
    <location>
        <begin position="1322"/>
        <end position="1442"/>
    </location>
</feature>
<dbReference type="GO" id="GO:0019902">
    <property type="term" value="F:phosphatase binding"/>
    <property type="evidence" value="ECO:0007669"/>
    <property type="project" value="InterPro"/>
</dbReference>
<evidence type="ECO:0000256" key="3">
    <source>
        <dbReference type="ARBA" id="ARBA00022553"/>
    </source>
</evidence>
<gene>
    <name evidence="9" type="primary">ppp1r18</name>
</gene>
<dbReference type="Pfam" id="PF13914">
    <property type="entry name" value="Phostensin"/>
    <property type="match status" value="1"/>
</dbReference>
<feature type="compositionally biased region" description="Basic and acidic residues" evidence="5">
    <location>
        <begin position="891"/>
        <end position="956"/>
    </location>
</feature>
<dbReference type="PANTHER" id="PTHR21685:SF0">
    <property type="entry name" value="PHOSTENSIN"/>
    <property type="match status" value="1"/>
</dbReference>
<feature type="compositionally biased region" description="Acidic residues" evidence="5">
    <location>
        <begin position="1465"/>
        <end position="1474"/>
    </location>
</feature>
<dbReference type="CTD" id="170954"/>
<dbReference type="InterPro" id="IPR025907">
    <property type="entry name" value="Phostensin/Taperin_PP1-bd_dom"/>
</dbReference>
<feature type="compositionally biased region" description="Low complexity" evidence="5">
    <location>
        <begin position="1341"/>
        <end position="1371"/>
    </location>
</feature>
<keyword evidence="2" id="KW-0963">Cytoplasm</keyword>
<organism evidence="8 9">
    <name type="scientific">Clupea harengus</name>
    <name type="common">Atlantic herring</name>
    <dbReference type="NCBI Taxonomy" id="7950"/>
    <lineage>
        <taxon>Eukaryota</taxon>
        <taxon>Metazoa</taxon>
        <taxon>Chordata</taxon>
        <taxon>Craniata</taxon>
        <taxon>Vertebrata</taxon>
        <taxon>Euteleostomi</taxon>
        <taxon>Actinopterygii</taxon>
        <taxon>Neopterygii</taxon>
        <taxon>Teleostei</taxon>
        <taxon>Clupei</taxon>
        <taxon>Clupeiformes</taxon>
        <taxon>Clupeoidei</taxon>
        <taxon>Clupeidae</taxon>
        <taxon>Clupea</taxon>
    </lineage>
</organism>
<dbReference type="PANTHER" id="PTHR21685">
    <property type="entry name" value="TON-B BOX DOMAIN"/>
    <property type="match status" value="1"/>
</dbReference>
<evidence type="ECO:0000256" key="4">
    <source>
        <dbReference type="ARBA" id="ARBA00023203"/>
    </source>
</evidence>
<feature type="region of interest" description="Disordered" evidence="5">
    <location>
        <begin position="1440"/>
        <end position="1502"/>
    </location>
</feature>
<dbReference type="Proteomes" id="UP000515152">
    <property type="component" value="Chromosome 19"/>
</dbReference>
<evidence type="ECO:0000313" key="9">
    <source>
        <dbReference type="RefSeq" id="XP_031441817.2"/>
    </source>
</evidence>
<evidence type="ECO:0000259" key="6">
    <source>
        <dbReference type="Pfam" id="PF13914"/>
    </source>
</evidence>
<feature type="compositionally biased region" description="Basic and acidic residues" evidence="5">
    <location>
        <begin position="276"/>
        <end position="285"/>
    </location>
</feature>
<feature type="region of interest" description="Disordered" evidence="5">
    <location>
        <begin position="665"/>
        <end position="689"/>
    </location>
</feature>
<feature type="compositionally biased region" description="Basic and acidic residues" evidence="5">
    <location>
        <begin position="1187"/>
        <end position="1223"/>
    </location>
</feature>
<proteinExistence type="predicted"/>
<evidence type="ECO:0000256" key="5">
    <source>
        <dbReference type="SAM" id="MobiDB-lite"/>
    </source>
</evidence>
<feature type="compositionally biased region" description="Basic and acidic residues" evidence="5">
    <location>
        <begin position="541"/>
        <end position="570"/>
    </location>
</feature>
<feature type="compositionally biased region" description="Basic and acidic residues" evidence="5">
    <location>
        <begin position="53"/>
        <end position="66"/>
    </location>
</feature>
<feature type="compositionally biased region" description="Basic and acidic residues" evidence="5">
    <location>
        <begin position="1455"/>
        <end position="1464"/>
    </location>
</feature>
<dbReference type="Pfam" id="PF13916">
    <property type="entry name" value="Phostensin_N"/>
    <property type="match status" value="1"/>
</dbReference>
<dbReference type="OrthoDB" id="8965062at2759"/>
<feature type="compositionally biased region" description="Basic and acidic residues" evidence="5">
    <location>
        <begin position="490"/>
        <end position="513"/>
    </location>
</feature>
<feature type="compositionally biased region" description="Basic and acidic residues" evidence="5">
    <location>
        <begin position="866"/>
        <end position="882"/>
    </location>
</feature>
<feature type="compositionally biased region" description="Basic and acidic residues" evidence="5">
    <location>
        <begin position="15"/>
        <end position="36"/>
    </location>
</feature>
<dbReference type="GeneID" id="105903630"/>
<feature type="region of interest" description="Disordered" evidence="5">
    <location>
        <begin position="602"/>
        <end position="631"/>
    </location>
</feature>
<feature type="region of interest" description="Disordered" evidence="5">
    <location>
        <begin position="121"/>
        <end position="218"/>
    </location>
</feature>
<sequence length="1502" mass="167681">MMSVSSLPEWKQLLLERKRREEEERDRREKEEEDRLASMPAWKRGIIQRRRAKQEGGGERDKEREGGYQVVDSGDADSYILTQTGGEITIMLEPERPQFDPHPIRAFGRVSVENIGPIRQNPFIKSQRKKSRELEKGVDEDVGTEAERGISMERGGNRGHEREFVRGREIEIKPERFRDRSEGRERDRSIGRESGKDGGGERDSVRIKKEGLKDTDTTLFPLVPGLRTIKAENIIIIEKDRRGSEREENIIKKVVDRQKEKQEDDEEEKEEGSGGGEKRGMRVDLREFLAGGGSVTEIRATEVLIIKPGMDDRIVGAKMAIRGGEEEQGQGEGQEVQGRESRSSSENTVEGERGRLREASWAQDQELGREKASMKEPAVRPRPQAALQREEREFSSSGQNSGLLERSGRVSKLLSKFGEYPKPPSRSKSSDCFVRPSRDKSSRGGSSDDLSGGEEGQGEEAGKGALRGVPKRSFSFSDRVLCAKENGLQDDDRKALERTFSDRRTGEPPERGTKPKVLQRWRHGDKQVKPAAKSDLNVQRSVERQSEFDRDSVKTGENDMATGERADPPREGPVGSAVKMTQDEGFTMASVKNTEGIAFARRVSIRQEGKERTTERETKRNENVTDRGGEKLAERITEIDKREREMERDRMIEREKEWERQIELQVEEKKQSNVRRAEAESSPSQSMCIQSSEIVNSMIVPSSPSRVMSAVTEFSLNSQTVKEADKVGRPNWENIDSQDHLSSQTVLSHHTEELISKIGSVKDKKSDRESRRRTQTCMYVDADMTSGQQIQSADIHSPEDEVVRDSYSETMYKEEPLVLKSPKRCISVGQSTTPDDVQIPRTVFYGVDMATDRPRSRIPSTDGLEDGGREAGKGVERRESWKAGRPLNRIESLREKIRQREQERQRSRGAEGEDRESRDSRERDLDTGDKDKGNDYKDKERWKDAAQEKAAEEKRKMGWTMEGGEREGQEEPLSLTASQLDVTQEPSVSRASPQLPVPLSLLQPVVAEEQDKSVYIAATAVAYSDCTVDIEVKELTQHVEDLSGNQVWRHQDTDRPRGVGGVGEDRGEELQDEDYFPPSQTSSPRSSLSPSPPLPHSLAAMSRIYNLKAVGSRAGLCISERAVEVVSHKTLPQEDYRPFRQKLTQEPSRPKEVQVDHAKVEHPWESSDEPLSVLSVQRQVEQLRLREQEVKRQKLDERQAEKSTSSEKEMKVPQGHWREESQQHHLRSGDGQTRDRPSPTGRRTPPTPQAQPKLNQSKTFSGPSPEGARKHLERPTAPVPPSSPSSLSPSPTRTTSLATLSPSPFHTSSPSLSPSPPLISIRSASSAPGKRGTTITITPRKPVGAGVATAAAAAAPSSATTGSPSTSKPAGQAQALAPSRTGEGGKKRYPTAEEIQVIGGYQNLEKSCLVKSRGTAHKGVKVCFDEVQLERVCEYPSETSMLASFPPSPMLGLDPGREERGKGQEEEEEEEEERGEGGGGGISRNVGSGVGRVLRVDESCRR</sequence>
<name>A0A6P8H2A4_CLUHA</name>
<feature type="region of interest" description="Disordered" evidence="5">
    <location>
        <begin position="1041"/>
        <end position="1094"/>
    </location>
</feature>
<accession>A0A6P8H2A4</accession>
<feature type="region of interest" description="Disordered" evidence="5">
    <location>
        <begin position="238"/>
        <end position="285"/>
    </location>
</feature>
<feature type="compositionally biased region" description="Basic and acidic residues" evidence="5">
    <location>
        <begin position="132"/>
        <end position="216"/>
    </location>
</feature>
<feature type="region of interest" description="Disordered" evidence="5">
    <location>
        <begin position="15"/>
        <end position="77"/>
    </location>
</feature>
<dbReference type="GO" id="GO:0005737">
    <property type="term" value="C:cytoplasm"/>
    <property type="evidence" value="ECO:0007669"/>
    <property type="project" value="UniProtKB-SubCell"/>
</dbReference>
<feature type="region of interest" description="Disordered" evidence="5">
    <location>
        <begin position="483"/>
        <end position="577"/>
    </location>
</feature>
<feature type="compositionally biased region" description="Low complexity" evidence="5">
    <location>
        <begin position="1483"/>
        <end position="1493"/>
    </location>
</feature>
<feature type="compositionally biased region" description="Polar residues" evidence="5">
    <location>
        <begin position="975"/>
        <end position="991"/>
    </location>
</feature>
<feature type="region of interest" description="Disordered" evidence="5">
    <location>
        <begin position="722"/>
        <end position="744"/>
    </location>
</feature>
<feature type="compositionally biased region" description="Basic and acidic residues" evidence="5">
    <location>
        <begin position="1049"/>
        <end position="1069"/>
    </location>
</feature>
<evidence type="ECO:0000256" key="2">
    <source>
        <dbReference type="ARBA" id="ARBA00022490"/>
    </source>
</evidence>
<evidence type="ECO:0000259" key="7">
    <source>
        <dbReference type="Pfam" id="PF13916"/>
    </source>
</evidence>
<feature type="region of interest" description="Disordered" evidence="5">
    <location>
        <begin position="1136"/>
        <end position="1174"/>
    </location>
</feature>
<reference evidence="9" key="1">
    <citation type="submission" date="2025-08" db="UniProtKB">
        <authorList>
            <consortium name="RefSeq"/>
        </authorList>
    </citation>
    <scope>IDENTIFICATION</scope>
</reference>
<feature type="compositionally biased region" description="Basic and acidic residues" evidence="5">
    <location>
        <begin position="1148"/>
        <end position="1165"/>
    </location>
</feature>
<feature type="compositionally biased region" description="Basic and acidic residues" evidence="5">
    <location>
        <begin position="605"/>
        <end position="631"/>
    </location>
</feature>
<keyword evidence="4" id="KW-0009">Actin-binding</keyword>
<comment type="subcellular location">
    <subcellularLocation>
        <location evidence="1">Cytoplasm</location>
    </subcellularLocation>
</comment>
<feature type="compositionally biased region" description="Basic and acidic residues" evidence="5">
    <location>
        <begin position="238"/>
        <end position="262"/>
    </location>
</feature>
<feature type="compositionally biased region" description="Low complexity" evidence="5">
    <location>
        <begin position="1284"/>
        <end position="1328"/>
    </location>
</feature>
<feature type="region of interest" description="Disordered" evidence="5">
    <location>
        <begin position="780"/>
        <end position="800"/>
    </location>
</feature>
<evidence type="ECO:0000313" key="8">
    <source>
        <dbReference type="Proteomes" id="UP000515152"/>
    </source>
</evidence>
<dbReference type="InterPro" id="IPR026671">
    <property type="entry name" value="PPP1R18/Tprn"/>
</dbReference>
<dbReference type="InterPro" id="IPR025903">
    <property type="entry name" value="Phostensin/Taperin_N_dom"/>
</dbReference>
<feature type="domain" description="Phostensin/Taperin N-terminal" evidence="7">
    <location>
        <begin position="32"/>
        <end position="62"/>
    </location>
</feature>